<organism evidence="1 2">
    <name type="scientific">Oleidesulfovibrio alaskensis (strain ATCC BAA-1058 / DSM 17464 / G20)</name>
    <name type="common">Desulfovibrio alaskensis</name>
    <dbReference type="NCBI Taxonomy" id="207559"/>
    <lineage>
        <taxon>Bacteria</taxon>
        <taxon>Pseudomonadati</taxon>
        <taxon>Thermodesulfobacteriota</taxon>
        <taxon>Desulfovibrionia</taxon>
        <taxon>Desulfovibrionales</taxon>
        <taxon>Desulfovibrionaceae</taxon>
        <taxon>Oleidesulfovibrio</taxon>
    </lineage>
</organism>
<sequence>MKHSRTAAAKRKTGVFARLADLYTRMEQEYSDKARAAGLTCAGCPDNCCTSYFQHHTHVEWLYLWRGMNRLPEARRAAYLARAKDVVEQSRDLLARGIRPRLMCPVNDDGLCGIYEHRLMICRMHGTRNVLALPDGGLRSFSGCFRFVECTAGQQAEAVPTVDRTPYYRELAALEMEHVGPRLKKLPRVDLTLAEMLFYGPPKL</sequence>
<evidence type="ECO:0000313" key="1">
    <source>
        <dbReference type="EMBL" id="ABB39406.1"/>
    </source>
</evidence>
<accession>Q30Y40</accession>
<gene>
    <name evidence="1" type="ordered locus">Dde_2610</name>
</gene>
<dbReference type="RefSeq" id="WP_011368445.1">
    <property type="nucleotide sequence ID" value="NC_007519.1"/>
</dbReference>
<evidence type="ECO:0008006" key="3">
    <source>
        <dbReference type="Google" id="ProtNLM"/>
    </source>
</evidence>
<protein>
    <recommendedName>
        <fullName evidence="3">YkgJ family cysteine cluster protein</fullName>
    </recommendedName>
</protein>
<dbReference type="STRING" id="207559.Dde_2610"/>
<keyword evidence="2" id="KW-1185">Reference proteome</keyword>
<dbReference type="HOGENOM" id="CLU_1364398_0_0_7"/>
<reference evidence="1 2" key="1">
    <citation type="journal article" date="2011" name="J. Bacteriol.">
        <title>Complete genome sequence and updated annotation of Desulfovibrio alaskensis G20.</title>
        <authorList>
            <person name="Hauser L.J."/>
            <person name="Land M.L."/>
            <person name="Brown S.D."/>
            <person name="Larimer F."/>
            <person name="Keller K.L."/>
            <person name="Rapp-Giles B.J."/>
            <person name="Price M.N."/>
            <person name="Lin M."/>
            <person name="Bruce D.C."/>
            <person name="Detter J.C."/>
            <person name="Tapia R."/>
            <person name="Han C.S."/>
            <person name="Goodwin L.A."/>
            <person name="Cheng J.F."/>
            <person name="Pitluck S."/>
            <person name="Copeland A."/>
            <person name="Lucas S."/>
            <person name="Nolan M."/>
            <person name="Lapidus A.L."/>
            <person name="Palumbo A.V."/>
            <person name="Wall J.D."/>
        </authorList>
    </citation>
    <scope>NUCLEOTIDE SEQUENCE [LARGE SCALE GENOMIC DNA]</scope>
    <source>
        <strain evidence="2">ATCC BAA 1058 / DSM 17464 / G20</strain>
    </source>
</reference>
<dbReference type="AlphaFoldDB" id="Q30Y40"/>
<dbReference type="eggNOG" id="COG0727">
    <property type="taxonomic scope" value="Bacteria"/>
</dbReference>
<evidence type="ECO:0000313" key="2">
    <source>
        <dbReference type="Proteomes" id="UP000002710"/>
    </source>
</evidence>
<name>Q30Y40_OLEA2</name>
<proteinExistence type="predicted"/>
<dbReference type="EMBL" id="CP000112">
    <property type="protein sequence ID" value="ABB39406.1"/>
    <property type="molecule type" value="Genomic_DNA"/>
</dbReference>
<dbReference type="KEGG" id="dde:Dde_2610"/>
<dbReference type="Proteomes" id="UP000002710">
    <property type="component" value="Chromosome"/>
</dbReference>